<dbReference type="GO" id="GO:0060090">
    <property type="term" value="F:molecular adaptor activity"/>
    <property type="evidence" value="ECO:0007669"/>
    <property type="project" value="TreeGrafter"/>
</dbReference>
<keyword evidence="7" id="KW-1185">Reference proteome</keyword>
<dbReference type="PANTHER" id="PTHR10844:SF19">
    <property type="entry name" value="CAVEOLIN-2"/>
    <property type="match status" value="1"/>
</dbReference>
<dbReference type="RefSeq" id="XP_030748245.1">
    <property type="nucleotide sequence ID" value="XM_030892385.1"/>
</dbReference>
<evidence type="ECO:0000256" key="4">
    <source>
        <dbReference type="ARBA" id="ARBA00023034"/>
    </source>
</evidence>
<keyword evidence="3 6" id="KW-1003">Cell membrane</keyword>
<name>A0A6J2XAI1_SITOR</name>
<keyword evidence="5 6" id="KW-0472">Membrane</keyword>
<sequence length="150" mass="17154">MSGREDLEDRDPKRINQHIQVEWEDIIGEPQTIRSPECAWCLSKHCYHYSKTGCFVCLSVLCAPLYACCAGFSFAILQFEHIWCSGPCLILLKISCGTIKKFLQLCTESIMIPIMEAIGYLFSKIHIRKSNISSDHLDQIDIEKKKVQIV</sequence>
<evidence type="ECO:0000256" key="6">
    <source>
        <dbReference type="RuleBase" id="RU000680"/>
    </source>
</evidence>
<dbReference type="GO" id="GO:0070836">
    <property type="term" value="P:caveola assembly"/>
    <property type="evidence" value="ECO:0007669"/>
    <property type="project" value="InterPro"/>
</dbReference>
<reference evidence="8 9" key="1">
    <citation type="submission" date="2025-04" db="UniProtKB">
        <authorList>
            <consortium name="RefSeq"/>
        </authorList>
    </citation>
    <scope>IDENTIFICATION</scope>
    <source>
        <tissue evidence="8 9">Gonads</tissue>
    </source>
</reference>
<evidence type="ECO:0000256" key="2">
    <source>
        <dbReference type="ARBA" id="ARBA00010988"/>
    </source>
</evidence>
<dbReference type="AlphaFoldDB" id="A0A6J2XAI1"/>
<dbReference type="Proteomes" id="UP000504635">
    <property type="component" value="Unplaced"/>
</dbReference>
<protein>
    <recommendedName>
        <fullName evidence="6">Caveolin</fullName>
    </recommendedName>
</protein>
<dbReference type="PANTHER" id="PTHR10844">
    <property type="entry name" value="CAVEOLIN"/>
    <property type="match status" value="1"/>
</dbReference>
<dbReference type="RefSeq" id="XP_030748247.1">
    <property type="nucleotide sequence ID" value="XM_030892387.1"/>
</dbReference>
<comment type="similarity">
    <text evidence="2 6">Belongs to the caveolin family.</text>
</comment>
<accession>A0A6J2XAI1</accession>
<dbReference type="GeneID" id="115876571"/>
<dbReference type="GO" id="GO:0000139">
    <property type="term" value="C:Golgi membrane"/>
    <property type="evidence" value="ECO:0007669"/>
    <property type="project" value="UniProtKB-SubCell"/>
</dbReference>
<gene>
    <name evidence="8 9" type="primary">LOC115876571</name>
</gene>
<evidence type="ECO:0000256" key="3">
    <source>
        <dbReference type="ARBA" id="ARBA00022475"/>
    </source>
</evidence>
<organism evidence="7 9">
    <name type="scientific">Sitophilus oryzae</name>
    <name type="common">Rice weevil</name>
    <name type="synonym">Curculio oryzae</name>
    <dbReference type="NCBI Taxonomy" id="7048"/>
    <lineage>
        <taxon>Eukaryota</taxon>
        <taxon>Metazoa</taxon>
        <taxon>Ecdysozoa</taxon>
        <taxon>Arthropoda</taxon>
        <taxon>Hexapoda</taxon>
        <taxon>Insecta</taxon>
        <taxon>Pterygota</taxon>
        <taxon>Neoptera</taxon>
        <taxon>Endopterygota</taxon>
        <taxon>Coleoptera</taxon>
        <taxon>Polyphaga</taxon>
        <taxon>Cucujiformia</taxon>
        <taxon>Curculionidae</taxon>
        <taxon>Dryophthorinae</taxon>
        <taxon>Sitophilus</taxon>
    </lineage>
</organism>
<proteinExistence type="inferred from homology"/>
<evidence type="ECO:0000313" key="8">
    <source>
        <dbReference type="RefSeq" id="XP_030748245.1"/>
    </source>
</evidence>
<evidence type="ECO:0000256" key="1">
    <source>
        <dbReference type="ARBA" id="ARBA00004202"/>
    </source>
</evidence>
<comment type="subcellular location">
    <subcellularLocation>
        <location evidence="1 6">Cell membrane</location>
        <topology evidence="1 6">Peripheral membrane protein</topology>
    </subcellularLocation>
    <subcellularLocation>
        <location evidence="6">Golgi apparatus membrane</location>
        <topology evidence="6">Peripheral membrane protein</topology>
    </subcellularLocation>
    <subcellularLocation>
        <location evidence="6">Membrane</location>
        <location evidence="6">Caveola</location>
        <topology evidence="6">Peripheral membrane protein</topology>
    </subcellularLocation>
</comment>
<evidence type="ECO:0000313" key="7">
    <source>
        <dbReference type="Proteomes" id="UP000504635"/>
    </source>
</evidence>
<dbReference type="GO" id="GO:0005901">
    <property type="term" value="C:caveola"/>
    <property type="evidence" value="ECO:0007669"/>
    <property type="project" value="UniProtKB-SubCell"/>
</dbReference>
<dbReference type="KEGG" id="soy:115876571"/>
<dbReference type="OrthoDB" id="5917823at2759"/>
<evidence type="ECO:0000313" key="9">
    <source>
        <dbReference type="RefSeq" id="XP_030748247.1"/>
    </source>
</evidence>
<keyword evidence="4 6" id="KW-0333">Golgi apparatus</keyword>
<evidence type="ECO:0000256" key="5">
    <source>
        <dbReference type="ARBA" id="ARBA00023136"/>
    </source>
</evidence>
<dbReference type="InterPro" id="IPR001612">
    <property type="entry name" value="Caveolin"/>
</dbReference>
<comment type="function">
    <text evidence="6">May act as a scaffolding protein within caveolar membranes. Interacts directly with G-protein alpha subunits and can functionally regulate their activity.</text>
</comment>
<dbReference type="Pfam" id="PF01146">
    <property type="entry name" value="Caveolin"/>
    <property type="match status" value="1"/>
</dbReference>